<evidence type="ECO:0000256" key="1">
    <source>
        <dbReference type="ARBA" id="ARBA00009589"/>
    </source>
</evidence>
<keyword evidence="3" id="KW-0378">Hydrolase</keyword>
<dbReference type="EMBL" id="GIBP01002521">
    <property type="protein sequence ID" value="NDV31490.1"/>
    <property type="molecule type" value="Transcribed_RNA"/>
</dbReference>
<evidence type="ECO:0000256" key="2">
    <source>
        <dbReference type="ARBA" id="ARBA00022723"/>
    </source>
</evidence>
<name>A0A6B2L3F0_9EUKA</name>
<evidence type="ECO:0000256" key="4">
    <source>
        <dbReference type="ARBA" id="ARBA00022842"/>
    </source>
</evidence>
<dbReference type="InterPro" id="IPR036412">
    <property type="entry name" value="HAD-like_sf"/>
</dbReference>
<sequence length="438" mass="50786">MTHMLYRCCTLYLVEKLGYQKELFEERPYDPSFLLRGIVLDKNNACFLHINHERKVVAAVHGTKRILTAQEIEKLYKNEPVAFIGVSNERYWGCTSYFEIPYLYTFAVLVDWYDSHSNEKDPMSSYENYQTINRHIFGCIEFIYGNHESWFFKEMNENTGKYIESRLNIRKYLEDLKKNTSTKVLLLTNSSYSYASLLLNYAFGSDWDSVFDLKIYSASKPYFFVQEKPFYELGKGGPKGSPTTSLHLNGNYCAGNSKQLTAFFNTLKEKSTICYFGDEVIGDILVPNQYAGWDTISIVEELEGLEKELGLDHFMGLTPITSDALHTHPIWDSFFHYQSKHTSFWANLIHHYSLAYLPCLSRLTHYQHDKKFRIHHGGNDSQNDKEETDEAVPLCTFPDGGEKVDVVVSSEALLEAMMYKNKIRMTTDSKPLVFNIRK</sequence>
<dbReference type="PANTHER" id="PTHR12103:SF38">
    <property type="entry name" value="5'-NUCLEOTIDASE DOMAIN-CONTAINING PROTEIN 1"/>
    <property type="match status" value="1"/>
</dbReference>
<dbReference type="Pfam" id="PF05761">
    <property type="entry name" value="5_nucleotid"/>
    <property type="match status" value="1"/>
</dbReference>
<comment type="similarity">
    <text evidence="1">Belongs to the 5'(3')-deoxyribonucleotidase family.</text>
</comment>
<dbReference type="PANTHER" id="PTHR12103">
    <property type="entry name" value="5'-NUCLEOTIDASE DOMAIN-CONTAINING"/>
    <property type="match status" value="1"/>
</dbReference>
<evidence type="ECO:0000256" key="5">
    <source>
        <dbReference type="SAM" id="MobiDB-lite"/>
    </source>
</evidence>
<evidence type="ECO:0000313" key="6">
    <source>
        <dbReference type="EMBL" id="NDV31490.1"/>
    </source>
</evidence>
<keyword evidence="4" id="KW-0460">Magnesium</keyword>
<dbReference type="InterPro" id="IPR023214">
    <property type="entry name" value="HAD_sf"/>
</dbReference>
<dbReference type="SUPFAM" id="SSF56784">
    <property type="entry name" value="HAD-like"/>
    <property type="match status" value="1"/>
</dbReference>
<accession>A0A6B2L3F0</accession>
<dbReference type="AlphaFoldDB" id="A0A6B2L3F0"/>
<dbReference type="Gene3D" id="3.40.50.1000">
    <property type="entry name" value="HAD superfamily/HAD-like"/>
    <property type="match status" value="1"/>
</dbReference>
<reference evidence="6" key="1">
    <citation type="journal article" date="2020" name="J. Eukaryot. Microbiol.">
        <title>De novo Sequencing, Assembly and Annotation of the Transcriptome for the Free-Living Testate Amoeba Arcella intermedia.</title>
        <authorList>
            <person name="Ribeiro G.M."/>
            <person name="Porfirio-Sousa A.L."/>
            <person name="Maurer-Alcala X.X."/>
            <person name="Katz L.A."/>
            <person name="Lahr D.J.G."/>
        </authorList>
    </citation>
    <scope>NUCLEOTIDE SEQUENCE</scope>
</reference>
<proteinExistence type="inferred from homology"/>
<protein>
    <submittedName>
        <fullName evidence="6">Uncharacterized protein</fullName>
    </submittedName>
</protein>
<dbReference type="InterPro" id="IPR008380">
    <property type="entry name" value="HAD-SF_hydro_IG_5-nucl"/>
</dbReference>
<dbReference type="GO" id="GO:0046872">
    <property type="term" value="F:metal ion binding"/>
    <property type="evidence" value="ECO:0007669"/>
    <property type="project" value="UniProtKB-KW"/>
</dbReference>
<evidence type="ECO:0000256" key="3">
    <source>
        <dbReference type="ARBA" id="ARBA00022801"/>
    </source>
</evidence>
<organism evidence="6">
    <name type="scientific">Arcella intermedia</name>
    <dbReference type="NCBI Taxonomy" id="1963864"/>
    <lineage>
        <taxon>Eukaryota</taxon>
        <taxon>Amoebozoa</taxon>
        <taxon>Tubulinea</taxon>
        <taxon>Elardia</taxon>
        <taxon>Arcellinida</taxon>
        <taxon>Sphaerothecina</taxon>
        <taxon>Arcellidae</taxon>
        <taxon>Arcella</taxon>
    </lineage>
</organism>
<feature type="region of interest" description="Disordered" evidence="5">
    <location>
        <begin position="375"/>
        <end position="394"/>
    </location>
</feature>
<keyword evidence="2" id="KW-0479">Metal-binding</keyword>
<dbReference type="GO" id="GO:0008253">
    <property type="term" value="F:5'-nucleotidase activity"/>
    <property type="evidence" value="ECO:0007669"/>
    <property type="project" value="TreeGrafter"/>
</dbReference>